<feature type="compositionally biased region" description="Low complexity" evidence="1">
    <location>
        <begin position="83"/>
        <end position="97"/>
    </location>
</feature>
<keyword evidence="3" id="KW-1185">Reference proteome</keyword>
<organism evidence="2 3">
    <name type="scientific">Methylopila musalis</name>
    <dbReference type="NCBI Taxonomy" id="1134781"/>
    <lineage>
        <taxon>Bacteria</taxon>
        <taxon>Pseudomonadati</taxon>
        <taxon>Pseudomonadota</taxon>
        <taxon>Alphaproteobacteria</taxon>
        <taxon>Hyphomicrobiales</taxon>
        <taxon>Methylopilaceae</taxon>
        <taxon>Methylopila</taxon>
    </lineage>
</organism>
<feature type="non-terminal residue" evidence="2">
    <location>
        <position position="143"/>
    </location>
</feature>
<comment type="caution">
    <text evidence="2">The sequence shown here is derived from an EMBL/GenBank/DDBJ whole genome shotgun (WGS) entry which is preliminary data.</text>
</comment>
<gene>
    <name evidence="2" type="ORF">ACFQ4O_14640</name>
</gene>
<evidence type="ECO:0000313" key="3">
    <source>
        <dbReference type="Proteomes" id="UP001597171"/>
    </source>
</evidence>
<feature type="compositionally biased region" description="Basic and acidic residues" evidence="1">
    <location>
        <begin position="22"/>
        <end position="32"/>
    </location>
</feature>
<accession>A0ABW3ZB39</accession>
<feature type="region of interest" description="Disordered" evidence="1">
    <location>
        <begin position="1"/>
        <end position="50"/>
    </location>
</feature>
<feature type="compositionally biased region" description="Basic and acidic residues" evidence="1">
    <location>
        <begin position="101"/>
        <end position="113"/>
    </location>
</feature>
<dbReference type="EMBL" id="JBHTMX010000188">
    <property type="protein sequence ID" value="MFD1333232.1"/>
    <property type="molecule type" value="Genomic_DNA"/>
</dbReference>
<feature type="region of interest" description="Disordered" evidence="1">
    <location>
        <begin position="72"/>
        <end position="131"/>
    </location>
</feature>
<evidence type="ECO:0000313" key="2">
    <source>
        <dbReference type="EMBL" id="MFD1333232.1"/>
    </source>
</evidence>
<evidence type="ECO:0000256" key="1">
    <source>
        <dbReference type="SAM" id="MobiDB-lite"/>
    </source>
</evidence>
<name>A0ABW3ZB39_9HYPH</name>
<dbReference type="Proteomes" id="UP001597171">
    <property type="component" value="Unassembled WGS sequence"/>
</dbReference>
<protein>
    <submittedName>
        <fullName evidence="2">Uncharacterized protein</fullName>
    </submittedName>
</protein>
<sequence length="143" mass="15130">MSFSDQARAARAIGPQGEGQDADPRPIDRLAERLAQAPSPAPQTPPRRSLEQLVSMLSRRNIQTEDRLTNALEGFARWTEETPAAAPASASSPAPAAQPEPDARQPETLEIPDHAATTPEAPAAPVPAPSRATMTLRAALAEI</sequence>
<reference evidence="3" key="1">
    <citation type="journal article" date="2019" name="Int. J. Syst. Evol. Microbiol.">
        <title>The Global Catalogue of Microorganisms (GCM) 10K type strain sequencing project: providing services to taxonomists for standard genome sequencing and annotation.</title>
        <authorList>
            <consortium name="The Broad Institute Genomics Platform"/>
            <consortium name="The Broad Institute Genome Sequencing Center for Infectious Disease"/>
            <person name="Wu L."/>
            <person name="Ma J."/>
        </authorList>
    </citation>
    <scope>NUCLEOTIDE SEQUENCE [LARGE SCALE GENOMIC DNA]</scope>
    <source>
        <strain evidence="3">CCUG 61696</strain>
    </source>
</reference>
<proteinExistence type="predicted"/>